<dbReference type="Proteomes" id="UP000252519">
    <property type="component" value="Unassembled WGS sequence"/>
</dbReference>
<protein>
    <submittedName>
        <fullName evidence="2">Uncharacterized protein</fullName>
    </submittedName>
</protein>
<organism evidence="2 3">
    <name type="scientific">Ancylostoma caninum</name>
    <name type="common">Dog hookworm</name>
    <dbReference type="NCBI Taxonomy" id="29170"/>
    <lineage>
        <taxon>Eukaryota</taxon>
        <taxon>Metazoa</taxon>
        <taxon>Ecdysozoa</taxon>
        <taxon>Nematoda</taxon>
        <taxon>Chromadorea</taxon>
        <taxon>Rhabditida</taxon>
        <taxon>Rhabditina</taxon>
        <taxon>Rhabditomorpha</taxon>
        <taxon>Strongyloidea</taxon>
        <taxon>Ancylostomatidae</taxon>
        <taxon>Ancylostomatinae</taxon>
        <taxon>Ancylostoma</taxon>
    </lineage>
</organism>
<dbReference type="AlphaFoldDB" id="A0A368GTU9"/>
<evidence type="ECO:0000313" key="3">
    <source>
        <dbReference type="Proteomes" id="UP000252519"/>
    </source>
</evidence>
<accession>A0A368GTU9</accession>
<reference evidence="2 3" key="1">
    <citation type="submission" date="2014-10" db="EMBL/GenBank/DDBJ databases">
        <title>Draft genome of the hookworm Ancylostoma caninum.</title>
        <authorList>
            <person name="Mitreva M."/>
        </authorList>
    </citation>
    <scope>NUCLEOTIDE SEQUENCE [LARGE SCALE GENOMIC DNA]</scope>
    <source>
        <strain evidence="2 3">Baltimore</strain>
    </source>
</reference>
<proteinExistence type="predicted"/>
<dbReference type="OrthoDB" id="5844942at2759"/>
<feature type="region of interest" description="Disordered" evidence="1">
    <location>
        <begin position="1"/>
        <end position="22"/>
    </location>
</feature>
<feature type="compositionally biased region" description="Basic and acidic residues" evidence="1">
    <location>
        <begin position="388"/>
        <end position="406"/>
    </location>
</feature>
<keyword evidence="3" id="KW-1185">Reference proteome</keyword>
<gene>
    <name evidence="2" type="ORF">ANCCAN_06143</name>
</gene>
<evidence type="ECO:0000313" key="2">
    <source>
        <dbReference type="EMBL" id="RCN47806.1"/>
    </source>
</evidence>
<dbReference type="EMBL" id="JOJR01000056">
    <property type="protein sequence ID" value="RCN47806.1"/>
    <property type="molecule type" value="Genomic_DNA"/>
</dbReference>
<comment type="caution">
    <text evidence="2">The sequence shown here is derived from an EMBL/GenBank/DDBJ whole genome shotgun (WGS) entry which is preliminary data.</text>
</comment>
<feature type="region of interest" description="Disordered" evidence="1">
    <location>
        <begin position="388"/>
        <end position="425"/>
    </location>
</feature>
<evidence type="ECO:0000256" key="1">
    <source>
        <dbReference type="SAM" id="MobiDB-lite"/>
    </source>
</evidence>
<sequence length="596" mass="67584">MAEDTKESAVTEGQKPDKATLKKEVVDNREPFQPVPALFVPSQQRGRDVAVYVFPHDQHLCYEWYYQLTMGDNCTLTYMCCGCKALKTRNRKAYPRPVASCRIMNGYFVTDPLNPIRAHFCEPRDTTKATARRLIIERCNELRDGADRHQPASVELHELLSRISSEKFSGFSMEERLAMIEQITSRNENGRGNARKVVQKALQRAKNKRVKLINGRKRFRCILCASFRQFPLGRRPPFNRHHIAVLLAALMRYRQLSVDCAKEVYQTCSVKRKMLCKEHYVEAVSIFNFILTLIPVQINQSIDQLFIQYATSVIAEIKTTTCGPPGCDIDLNALHMSELTISSELIKHLNKESERFQARERLTARSVAFFLNDTMAYCVDRINSNEASRSHSSLEDFGEEEKREGEGETTGSSASPEQGREEEEEQKIMEILSNLAEEGLAVDVKKENNDEALSELTHPLILFSEAMRGNEIGTTDKPEPGISVEDESLHQSRGASISGSFRQLQTSSKESLVSSFKDRLFLVEGKKLLELFRHCPRCGANVETDNSSLQFSVRGSAPIVHVFCQQCVKEEGVEIRWEGISRPHEVNEEVVDTSGM</sequence>
<name>A0A368GTU9_ANCCA</name>